<feature type="transmembrane region" description="Helical" evidence="6">
    <location>
        <begin position="82"/>
        <end position="102"/>
    </location>
</feature>
<reference evidence="9 10" key="1">
    <citation type="submission" date="2020-08" db="EMBL/GenBank/DDBJ databases">
        <title>Genomic Encyclopedia of Type Strains, Phase IV (KMG-V): Genome sequencing to study the core and pangenomes of soil and plant-associated prokaryotes.</title>
        <authorList>
            <person name="Whitman W."/>
        </authorList>
    </citation>
    <scope>NUCLEOTIDE SEQUENCE [LARGE SCALE GENOMIC DNA]</scope>
    <source>
        <strain evidence="9 10">M8US30</strain>
    </source>
</reference>
<dbReference type="InterPro" id="IPR003838">
    <property type="entry name" value="ABC3_permease_C"/>
</dbReference>
<feature type="domain" description="ABC3 transporter permease C-terminal" evidence="8">
    <location>
        <begin position="85"/>
        <end position="116"/>
    </location>
</feature>
<dbReference type="EMBL" id="JACHDZ010000005">
    <property type="protein sequence ID" value="MBB5345088.1"/>
    <property type="molecule type" value="Genomic_DNA"/>
</dbReference>
<comment type="caution">
    <text evidence="9">The sequence shown here is derived from an EMBL/GenBank/DDBJ whole genome shotgun (WGS) entry which is preliminary data.</text>
</comment>
<dbReference type="AlphaFoldDB" id="A0A7W8J9T5"/>
<evidence type="ECO:0000256" key="3">
    <source>
        <dbReference type="ARBA" id="ARBA00022692"/>
    </source>
</evidence>
<evidence type="ECO:0000256" key="1">
    <source>
        <dbReference type="ARBA" id="ARBA00004651"/>
    </source>
</evidence>
<gene>
    <name evidence="9" type="ORF">HDF10_003079</name>
</gene>
<evidence type="ECO:0000256" key="4">
    <source>
        <dbReference type="ARBA" id="ARBA00022989"/>
    </source>
</evidence>
<evidence type="ECO:0000256" key="5">
    <source>
        <dbReference type="ARBA" id="ARBA00023136"/>
    </source>
</evidence>
<dbReference type="Proteomes" id="UP000569092">
    <property type="component" value="Unassembled WGS sequence"/>
</dbReference>
<evidence type="ECO:0000256" key="7">
    <source>
        <dbReference type="SAM" id="SignalP"/>
    </source>
</evidence>
<proteinExistence type="predicted"/>
<keyword evidence="5 6" id="KW-0472">Membrane</keyword>
<evidence type="ECO:0000259" key="8">
    <source>
        <dbReference type="Pfam" id="PF02687"/>
    </source>
</evidence>
<accession>A0A7W8J9T5</accession>
<keyword evidence="3 6" id="KW-0812">Transmembrane</keyword>
<evidence type="ECO:0000256" key="6">
    <source>
        <dbReference type="SAM" id="Phobius"/>
    </source>
</evidence>
<comment type="subcellular location">
    <subcellularLocation>
        <location evidence="1">Cell membrane</location>
        <topology evidence="1">Multi-pass membrane protein</topology>
    </subcellularLocation>
</comment>
<dbReference type="Pfam" id="PF02687">
    <property type="entry name" value="FtsX"/>
    <property type="match status" value="1"/>
</dbReference>
<organism evidence="9 10">
    <name type="scientific">Tunturiibacter lichenicola</name>
    <dbReference type="NCBI Taxonomy" id="2051959"/>
    <lineage>
        <taxon>Bacteria</taxon>
        <taxon>Pseudomonadati</taxon>
        <taxon>Acidobacteriota</taxon>
        <taxon>Terriglobia</taxon>
        <taxon>Terriglobales</taxon>
        <taxon>Acidobacteriaceae</taxon>
        <taxon>Tunturiibacter</taxon>
    </lineage>
</organism>
<dbReference type="GO" id="GO:0005886">
    <property type="term" value="C:plasma membrane"/>
    <property type="evidence" value="ECO:0007669"/>
    <property type="project" value="UniProtKB-SubCell"/>
</dbReference>
<feature type="chain" id="PRO_5030986999" evidence="7">
    <location>
        <begin position="19"/>
        <end position="117"/>
    </location>
</feature>
<sequence length="117" mass="12317">MKRSLTILALICSIVALTARRLNTTHKKSTTVLAVVKPVVGNLQTAVKSTGTLYPSHSVDIKFDGQEIVEGLKVKEGDHVPAGGSLAVGGIGIMNIMLVAISKRTREIGVRRAVGAD</sequence>
<evidence type="ECO:0000313" key="10">
    <source>
        <dbReference type="Proteomes" id="UP000569092"/>
    </source>
</evidence>
<evidence type="ECO:0000256" key="2">
    <source>
        <dbReference type="ARBA" id="ARBA00022475"/>
    </source>
</evidence>
<name>A0A7W8J9T5_9BACT</name>
<feature type="signal peptide" evidence="7">
    <location>
        <begin position="1"/>
        <end position="18"/>
    </location>
</feature>
<keyword evidence="7" id="KW-0732">Signal</keyword>
<evidence type="ECO:0000313" key="9">
    <source>
        <dbReference type="EMBL" id="MBB5345088.1"/>
    </source>
</evidence>
<protein>
    <submittedName>
        <fullName evidence="9">Multidrug efflux pump subunit AcrA (Membrane-fusion protein)</fullName>
    </submittedName>
</protein>
<keyword evidence="2" id="KW-1003">Cell membrane</keyword>
<keyword evidence="4 6" id="KW-1133">Transmembrane helix</keyword>